<dbReference type="Gene3D" id="3.40.1440.10">
    <property type="entry name" value="GIY-YIG endonuclease"/>
    <property type="match status" value="1"/>
</dbReference>
<feature type="domain" description="GIY-YIG" evidence="1">
    <location>
        <begin position="19"/>
        <end position="122"/>
    </location>
</feature>
<dbReference type="SUPFAM" id="SSF82771">
    <property type="entry name" value="GIY-YIG endonuclease"/>
    <property type="match status" value="1"/>
</dbReference>
<accession>A0A6C0HD62</accession>
<dbReference type="SMART" id="SM00465">
    <property type="entry name" value="GIYc"/>
    <property type="match status" value="1"/>
</dbReference>
<dbReference type="AlphaFoldDB" id="A0A6C0HD62"/>
<reference evidence="2" key="1">
    <citation type="journal article" date="2020" name="Nature">
        <title>Giant virus diversity and host interactions through global metagenomics.</title>
        <authorList>
            <person name="Schulz F."/>
            <person name="Roux S."/>
            <person name="Paez-Espino D."/>
            <person name="Jungbluth S."/>
            <person name="Walsh D.A."/>
            <person name="Denef V.J."/>
            <person name="McMahon K.D."/>
            <person name="Konstantinidis K.T."/>
            <person name="Eloe-Fadrosh E.A."/>
            <person name="Kyrpides N.C."/>
            <person name="Woyke T."/>
        </authorList>
    </citation>
    <scope>NUCLEOTIDE SEQUENCE</scope>
    <source>
        <strain evidence="2">GVMAG-M-3300023179-92</strain>
    </source>
</reference>
<name>A0A6C0HD62_9ZZZZ</name>
<evidence type="ECO:0000259" key="1">
    <source>
        <dbReference type="SMART" id="SM00465"/>
    </source>
</evidence>
<dbReference type="InterPro" id="IPR035901">
    <property type="entry name" value="GIY-YIG_endonuc_sf"/>
</dbReference>
<dbReference type="EMBL" id="MN739934">
    <property type="protein sequence ID" value="QHT78518.1"/>
    <property type="molecule type" value="Genomic_DNA"/>
</dbReference>
<proteinExistence type="predicted"/>
<organism evidence="2">
    <name type="scientific">viral metagenome</name>
    <dbReference type="NCBI Taxonomy" id="1070528"/>
    <lineage>
        <taxon>unclassified sequences</taxon>
        <taxon>metagenomes</taxon>
        <taxon>organismal metagenomes</taxon>
    </lineage>
</organism>
<protein>
    <recommendedName>
        <fullName evidence="1">GIY-YIG domain-containing protein</fullName>
    </recommendedName>
</protein>
<evidence type="ECO:0000313" key="2">
    <source>
        <dbReference type="EMBL" id="QHT78518.1"/>
    </source>
</evidence>
<dbReference type="CDD" id="cd10443">
    <property type="entry name" value="GIY-YIG_HE_Tlr8p_PBC-V_like"/>
    <property type="match status" value="1"/>
</dbReference>
<sequence>MNSLKDIILDDEKLRWCEIYKLTCKDTNMSYVGQAVSHILNHKRYRPYGMIKRFNCHVSEAYSSKTKQSLYLNNAIKKYGKESFEITLLENCSTEEAHIKEQFYIKEYNTMFPNGYNLVSGGKQFNHTTENKQKVSQGVKKYYDKKRQEKLQKITSINEDIKINPLRRDNNQYGWYIKIDKIKFDFGGVHISLEESKQMCLDFIEEAKKFILAKHLDAGNSLEL</sequence>
<dbReference type="InterPro" id="IPR000305">
    <property type="entry name" value="GIY-YIG_endonuc"/>
</dbReference>